<keyword evidence="7 11" id="KW-0472">Membrane</keyword>
<feature type="transmembrane region" description="Helical" evidence="11">
    <location>
        <begin position="508"/>
        <end position="532"/>
    </location>
</feature>
<evidence type="ECO:0000313" key="13">
    <source>
        <dbReference type="EMBL" id="CAB3387185.1"/>
    </source>
</evidence>
<keyword evidence="9" id="KW-0968">Cytoplasmic vesicle</keyword>
<evidence type="ECO:0000256" key="4">
    <source>
        <dbReference type="ARBA" id="ARBA00015455"/>
    </source>
</evidence>
<dbReference type="Proteomes" id="UP000494165">
    <property type="component" value="Unassembled WGS sequence"/>
</dbReference>
<dbReference type="InterPro" id="IPR039842">
    <property type="entry name" value="TBC1D7"/>
</dbReference>
<dbReference type="PROSITE" id="PS50086">
    <property type="entry name" value="TBC_RABGAP"/>
    <property type="match status" value="1"/>
</dbReference>
<keyword evidence="6" id="KW-0963">Cytoplasm</keyword>
<protein>
    <recommendedName>
        <fullName evidence="4">TBC1 domain family member 7</fullName>
    </recommendedName>
</protein>
<dbReference type="Gene3D" id="1.10.472.80">
    <property type="entry name" value="Ypt/Rab-GAP domain of gyp1p, domain 3"/>
    <property type="match status" value="1"/>
</dbReference>
<accession>A0A8S1E2H1</accession>
<evidence type="ECO:0000256" key="1">
    <source>
        <dbReference type="ARBA" id="ARBA00004514"/>
    </source>
</evidence>
<dbReference type="GO" id="GO:0031410">
    <property type="term" value="C:cytoplasmic vesicle"/>
    <property type="evidence" value="ECO:0007669"/>
    <property type="project" value="UniProtKB-SubCell"/>
</dbReference>
<dbReference type="EMBL" id="CADEPI010000546">
    <property type="protein sequence ID" value="CAB3387185.1"/>
    <property type="molecule type" value="Genomic_DNA"/>
</dbReference>
<dbReference type="GO" id="GO:0005829">
    <property type="term" value="C:cytosol"/>
    <property type="evidence" value="ECO:0007669"/>
    <property type="project" value="UniProtKB-SubCell"/>
</dbReference>
<dbReference type="Pfam" id="PF00566">
    <property type="entry name" value="RabGAP-TBC"/>
    <property type="match status" value="1"/>
</dbReference>
<keyword evidence="14" id="KW-1185">Reference proteome</keyword>
<evidence type="ECO:0000256" key="8">
    <source>
        <dbReference type="ARBA" id="ARBA00023228"/>
    </source>
</evidence>
<evidence type="ECO:0000259" key="12">
    <source>
        <dbReference type="PROSITE" id="PS50086"/>
    </source>
</evidence>
<comment type="subcellular location">
    <subcellularLocation>
        <location evidence="1">Cytoplasm</location>
        <location evidence="1">Cytosol</location>
    </subcellularLocation>
    <subcellularLocation>
        <location evidence="2">Cytoplasmic vesicle</location>
    </subcellularLocation>
    <subcellularLocation>
        <location evidence="3">Lysosome membrane</location>
    </subcellularLocation>
</comment>
<dbReference type="InterPro" id="IPR000195">
    <property type="entry name" value="Rab-GAP-TBC_dom"/>
</dbReference>
<dbReference type="InterPro" id="IPR043039">
    <property type="entry name" value="TBC1D7_dom2"/>
</dbReference>
<evidence type="ECO:0000256" key="6">
    <source>
        <dbReference type="ARBA" id="ARBA00022490"/>
    </source>
</evidence>
<keyword evidence="11" id="KW-1133">Transmembrane helix</keyword>
<evidence type="ECO:0000256" key="2">
    <source>
        <dbReference type="ARBA" id="ARBA00004541"/>
    </source>
</evidence>
<gene>
    <name evidence="13" type="ORF">CLODIP_2_CD03897</name>
</gene>
<comment type="caution">
    <text evidence="13">The sequence shown here is derived from an EMBL/GenBank/DDBJ whole genome shotgun (WGS) entry which is preliminary data.</text>
</comment>
<evidence type="ECO:0000313" key="14">
    <source>
        <dbReference type="Proteomes" id="UP000494165"/>
    </source>
</evidence>
<dbReference type="Gene3D" id="1.10.10.750">
    <property type="entry name" value="Ypt/Rab-GAP domain of gyp1p, domain 1"/>
    <property type="match status" value="1"/>
</dbReference>
<dbReference type="AlphaFoldDB" id="A0A8S1E2H1"/>
<dbReference type="InterPro" id="IPR035969">
    <property type="entry name" value="Rab-GAP_TBC_sf"/>
</dbReference>
<keyword evidence="11" id="KW-0812">Transmembrane</keyword>
<feature type="domain" description="Rab-GAP TBC" evidence="12">
    <location>
        <begin position="50"/>
        <end position="230"/>
    </location>
</feature>
<dbReference type="GO" id="GO:0032007">
    <property type="term" value="P:negative regulation of TOR signaling"/>
    <property type="evidence" value="ECO:0007669"/>
    <property type="project" value="TreeGrafter"/>
</dbReference>
<evidence type="ECO:0000256" key="9">
    <source>
        <dbReference type="ARBA" id="ARBA00023329"/>
    </source>
</evidence>
<proteinExistence type="predicted"/>
<evidence type="ECO:0000256" key="5">
    <source>
        <dbReference type="ARBA" id="ARBA00022468"/>
    </source>
</evidence>
<evidence type="ECO:0000256" key="3">
    <source>
        <dbReference type="ARBA" id="ARBA00004656"/>
    </source>
</evidence>
<dbReference type="GO" id="GO:0005096">
    <property type="term" value="F:GTPase activator activity"/>
    <property type="evidence" value="ECO:0007669"/>
    <property type="project" value="UniProtKB-KW"/>
</dbReference>
<reference evidence="13 14" key="1">
    <citation type="submission" date="2020-04" db="EMBL/GenBank/DDBJ databases">
        <authorList>
            <person name="Alioto T."/>
            <person name="Alioto T."/>
            <person name="Gomez Garrido J."/>
        </authorList>
    </citation>
    <scope>NUCLEOTIDE SEQUENCE [LARGE SCALE GENOMIC DNA]</scope>
</reference>
<dbReference type="GO" id="GO:0005765">
    <property type="term" value="C:lysosomal membrane"/>
    <property type="evidence" value="ECO:0007669"/>
    <property type="project" value="UniProtKB-SubCell"/>
</dbReference>
<dbReference type="SUPFAM" id="SSF47923">
    <property type="entry name" value="Ypt/Rab-GAP domain of gyp1p"/>
    <property type="match status" value="1"/>
</dbReference>
<dbReference type="PANTHER" id="PTHR13530">
    <property type="entry name" value="TBC1 DOMAIN FAMILY MEMBER 7"/>
    <property type="match status" value="1"/>
</dbReference>
<dbReference type="OrthoDB" id="18718at2759"/>
<dbReference type="Gene3D" id="1.10.8.680">
    <property type="entry name" value="Ypt/Rab-GAP domain of gyp1p, domain 2"/>
    <property type="match status" value="1"/>
</dbReference>
<evidence type="ECO:0000256" key="11">
    <source>
        <dbReference type="SAM" id="Phobius"/>
    </source>
</evidence>
<comment type="function">
    <text evidence="10">Non-catalytic component of the TSC-TBC complex, a multiprotein complex that acts as a negative regulator of the canonical mTORC1 complex, an evolutionarily conserved central nutrient sensor that stimulates anabolic reactions and macromolecule biosynthesis to promote cellular biomass generation and growth. The TSC-TBC complex acts as a GTPase-activating protein (GAP) for the small GTPase RHEB, a direct activator of the protein kinase activity of mTORC1. In absence of nutrients, the TSC-TBC complex inhibits mTORC1, thereby preventing phosphorylation of ribosomal protein S6 kinase (RPS6KB1 and RPS6KB2) and EIF4EBP1 (4E-BP1) by the mTORC1 signaling. The TSC-TBC complex is inactivated in response to nutrients, relieving inhibition of mTORC1.</text>
</comment>
<dbReference type="PANTHER" id="PTHR13530:SF3">
    <property type="entry name" value="TBC1 DOMAIN FAMILY MEMBER 7"/>
    <property type="match status" value="1"/>
</dbReference>
<evidence type="ECO:0000256" key="7">
    <source>
        <dbReference type="ARBA" id="ARBA00023136"/>
    </source>
</evidence>
<keyword evidence="8" id="KW-0458">Lysosome</keyword>
<name>A0A8S1E2H1_9INSE</name>
<sequence>MATADERNFRSSYYEKVGFRNVEEKKSLEILLKEKSLDKIKLNHFCLRFPVPGIHRSYLWKLLLGVLPMQVACHDYVWSCREQSFNDLDRQMKVLKLEYPSAPHNLVIMWLLETNGVPTGCTNPLQLNPINENFAKLAAMMMEFFDNDVEVYWVSKGFFNFLSRLAIEMPKLSECTLTLLEKEDCELNTYMQERELLANLPLFDWYTSMFAVVLSESSLCKIWDKMVGGSYKILIFVAVALCVNLKKQIMSCETLDHLLILFENVSEDMSEVVVNKALDLWQQHGNLINIGLEFSIKHNPTALWAAQQTSSMPNLSSVSGQSTTGFLERQVTVPDVHLMKDLYLWDYQEPEKCMQEKSDDVTDSDKFSDPLPPKPRLTFAEACDPQPQTLVEDLAKDCNPQTQTRRKNLADSKLAAKRLACGPSSAVIEQHMKKITYELSKLKLEPSPEREKGDSDEPWMMCSRANQQYGKVHFEPEISSESCVIDIVDSGDDEAHYYLLCREILPKFWVFVGVNVAIVALLILVWKMYFLIF</sequence>
<organism evidence="13 14">
    <name type="scientific">Cloeon dipterum</name>
    <dbReference type="NCBI Taxonomy" id="197152"/>
    <lineage>
        <taxon>Eukaryota</taxon>
        <taxon>Metazoa</taxon>
        <taxon>Ecdysozoa</taxon>
        <taxon>Arthropoda</taxon>
        <taxon>Hexapoda</taxon>
        <taxon>Insecta</taxon>
        <taxon>Pterygota</taxon>
        <taxon>Palaeoptera</taxon>
        <taxon>Ephemeroptera</taxon>
        <taxon>Pisciforma</taxon>
        <taxon>Baetidae</taxon>
        <taxon>Cloeon</taxon>
    </lineage>
</organism>
<evidence type="ECO:0000256" key="10">
    <source>
        <dbReference type="ARBA" id="ARBA00046045"/>
    </source>
</evidence>
<keyword evidence="5" id="KW-0343">GTPase activation</keyword>